<accession>A0ABT3XVI8</accession>
<keyword evidence="2" id="KW-1185">Reference proteome</keyword>
<sequence length="124" mass="14994">MKEKVEQILLEFKFRLESKFLSKIKSEITFMKPSMLGKTGIHFNFESKICIEIFFWEYGIIEIYSFYFHDEYKKINSLADINQTKDLLEYTYTPKNYQTLFYPEESFNLLIEKLKELEVLIGKL</sequence>
<dbReference type="Proteomes" id="UP001073122">
    <property type="component" value="Unassembled WGS sequence"/>
</dbReference>
<evidence type="ECO:0000313" key="1">
    <source>
        <dbReference type="EMBL" id="MCX8525695.1"/>
    </source>
</evidence>
<protein>
    <recommendedName>
        <fullName evidence="3">DUF559 domain-containing protein</fullName>
    </recommendedName>
</protein>
<dbReference type="RefSeq" id="WP_267266951.1">
    <property type="nucleotide sequence ID" value="NZ_JAOVZW010000022.1"/>
</dbReference>
<evidence type="ECO:0008006" key="3">
    <source>
        <dbReference type="Google" id="ProtNLM"/>
    </source>
</evidence>
<gene>
    <name evidence="1" type="ORF">OF897_17405</name>
</gene>
<reference evidence="1" key="1">
    <citation type="submission" date="2022-10" db="EMBL/GenBank/DDBJ databases">
        <title>Chryseobacterium sp. nov., a novel bacterial species.</title>
        <authorList>
            <person name="Cao Y."/>
        </authorList>
    </citation>
    <scope>NUCLEOTIDE SEQUENCE</scope>
    <source>
        <strain evidence="1">CCTCC AB2015118</strain>
    </source>
</reference>
<proteinExistence type="predicted"/>
<organism evidence="1 2">
    <name type="scientific">Chryseobacterium formosus</name>
    <dbReference type="NCBI Taxonomy" id="1537363"/>
    <lineage>
        <taxon>Bacteria</taxon>
        <taxon>Pseudomonadati</taxon>
        <taxon>Bacteroidota</taxon>
        <taxon>Flavobacteriia</taxon>
        <taxon>Flavobacteriales</taxon>
        <taxon>Weeksellaceae</taxon>
        <taxon>Chryseobacterium group</taxon>
        <taxon>Chryseobacterium</taxon>
    </lineage>
</organism>
<evidence type="ECO:0000313" key="2">
    <source>
        <dbReference type="Proteomes" id="UP001073122"/>
    </source>
</evidence>
<comment type="caution">
    <text evidence="1">The sequence shown here is derived from an EMBL/GenBank/DDBJ whole genome shotgun (WGS) entry which is preliminary data.</text>
</comment>
<name>A0ABT3XVI8_9FLAO</name>
<dbReference type="EMBL" id="JAOVZW010000022">
    <property type="protein sequence ID" value="MCX8525695.1"/>
    <property type="molecule type" value="Genomic_DNA"/>
</dbReference>